<dbReference type="SUPFAM" id="SSF55729">
    <property type="entry name" value="Acyl-CoA N-acyltransferases (Nat)"/>
    <property type="match status" value="1"/>
</dbReference>
<dbReference type="PANTHER" id="PTHR43415">
    <property type="entry name" value="SPERMIDINE N(1)-ACETYLTRANSFERASE"/>
    <property type="match status" value="1"/>
</dbReference>
<evidence type="ECO:0000259" key="1">
    <source>
        <dbReference type="PROSITE" id="PS51186"/>
    </source>
</evidence>
<name>A0A484HIH3_9BACT</name>
<organism evidence="2">
    <name type="scientific">uncultured Desulfobacteraceae bacterium</name>
    <dbReference type="NCBI Taxonomy" id="218296"/>
    <lineage>
        <taxon>Bacteria</taxon>
        <taxon>Pseudomonadati</taxon>
        <taxon>Thermodesulfobacteriota</taxon>
        <taxon>Desulfobacteria</taxon>
        <taxon>Desulfobacterales</taxon>
        <taxon>Desulfobacteraceae</taxon>
        <taxon>environmental samples</taxon>
    </lineage>
</organism>
<dbReference type="EMBL" id="CAACVI010000018">
    <property type="protein sequence ID" value="VEN74058.1"/>
    <property type="molecule type" value="Genomic_DNA"/>
</dbReference>
<dbReference type="InterPro" id="IPR000182">
    <property type="entry name" value="GNAT_dom"/>
</dbReference>
<dbReference type="GO" id="GO:0016747">
    <property type="term" value="F:acyltransferase activity, transferring groups other than amino-acyl groups"/>
    <property type="evidence" value="ECO:0007669"/>
    <property type="project" value="InterPro"/>
</dbReference>
<dbReference type="InterPro" id="IPR016181">
    <property type="entry name" value="Acyl_CoA_acyltransferase"/>
</dbReference>
<protein>
    <recommendedName>
        <fullName evidence="1">N-acetyltransferase domain-containing protein</fullName>
    </recommendedName>
</protein>
<dbReference type="PROSITE" id="PS51186">
    <property type="entry name" value="GNAT"/>
    <property type="match status" value="1"/>
</dbReference>
<dbReference type="Pfam" id="PF13302">
    <property type="entry name" value="Acetyltransf_3"/>
    <property type="match status" value="1"/>
</dbReference>
<dbReference type="AlphaFoldDB" id="A0A484HIH3"/>
<proteinExistence type="predicted"/>
<dbReference type="PANTHER" id="PTHR43415:SF3">
    <property type="entry name" value="GNAT-FAMILY ACETYLTRANSFERASE"/>
    <property type="match status" value="1"/>
</dbReference>
<dbReference type="Gene3D" id="3.40.630.30">
    <property type="match status" value="1"/>
</dbReference>
<accession>A0A484HIH3</accession>
<gene>
    <name evidence="2" type="ORF">EPICR_250008</name>
</gene>
<feature type="domain" description="N-acetyltransferase" evidence="1">
    <location>
        <begin position="7"/>
        <end position="160"/>
    </location>
</feature>
<sequence length="190" mass="22701">MIRGWRVNLRPVSVHDLPHMVKWRRDMRLMGYYDRPVPISPDEMEIEIRDHIKSPDRLDFIVESKKGEPLGPAFFEHIDRESRHGEINIMIAEKKRGAAFHGANSAFLLLLYAFRKMNLRKVYGRIIEYASESRALLEAVGFKKEAVWREYFYQKGRRWDFHVYGLLRDDFERFLKTPRGRRYLKASGEK</sequence>
<reference evidence="2" key="1">
    <citation type="submission" date="2019-01" db="EMBL/GenBank/DDBJ databases">
        <authorList>
            <consortium name="Genoscope - CEA"/>
            <person name="William W."/>
        </authorList>
    </citation>
    <scope>NUCLEOTIDE SEQUENCE</scope>
    <source>
        <strain evidence="2">CR-1</strain>
    </source>
</reference>
<evidence type="ECO:0000313" key="2">
    <source>
        <dbReference type="EMBL" id="VEN74058.1"/>
    </source>
</evidence>